<evidence type="ECO:0000259" key="2">
    <source>
        <dbReference type="Pfam" id="PF12158"/>
    </source>
</evidence>
<dbReference type="EMBL" id="CP118166">
    <property type="protein sequence ID" value="WDI32393.1"/>
    <property type="molecule type" value="Genomic_DNA"/>
</dbReference>
<evidence type="ECO:0000313" key="4">
    <source>
        <dbReference type="Proteomes" id="UP001214043"/>
    </source>
</evidence>
<feature type="transmembrane region" description="Helical" evidence="1">
    <location>
        <begin position="132"/>
        <end position="153"/>
    </location>
</feature>
<name>A0AAE9ZCK0_9PROT</name>
<dbReference type="Pfam" id="PF12158">
    <property type="entry name" value="DUF3592"/>
    <property type="match status" value="1"/>
</dbReference>
<feature type="transmembrane region" description="Helical" evidence="1">
    <location>
        <begin position="6"/>
        <end position="26"/>
    </location>
</feature>
<proteinExistence type="predicted"/>
<dbReference type="RefSeq" id="WP_274494314.1">
    <property type="nucleotide sequence ID" value="NZ_CP118166.1"/>
</dbReference>
<reference evidence="3" key="1">
    <citation type="submission" date="2023-02" db="EMBL/GenBank/DDBJ databases">
        <title>Genome sequence of Hyphococcus flavus.</title>
        <authorList>
            <person name="Rong J.-C."/>
            <person name="Zhao Q."/>
            <person name="Yi M."/>
            <person name="Wu J.-Y."/>
        </authorList>
    </citation>
    <scope>NUCLEOTIDE SEQUENCE</scope>
    <source>
        <strain evidence="3">MCCC 1K03223</strain>
    </source>
</reference>
<keyword evidence="1" id="KW-0472">Membrane</keyword>
<keyword evidence="1" id="KW-0812">Transmembrane</keyword>
<dbReference type="KEGG" id="hfl:PUV54_04195"/>
<keyword evidence="1" id="KW-1133">Transmembrane helix</keyword>
<accession>A0AAE9ZCK0</accession>
<evidence type="ECO:0000313" key="3">
    <source>
        <dbReference type="EMBL" id="WDI32393.1"/>
    </source>
</evidence>
<protein>
    <submittedName>
        <fullName evidence="3">DUF3592 domain-containing protein</fullName>
    </submittedName>
</protein>
<keyword evidence="4" id="KW-1185">Reference proteome</keyword>
<evidence type="ECO:0000256" key="1">
    <source>
        <dbReference type="SAM" id="Phobius"/>
    </source>
</evidence>
<gene>
    <name evidence="3" type="ORF">PUV54_04195</name>
</gene>
<organism evidence="3 4">
    <name type="scientific">Hyphococcus flavus</name>
    <dbReference type="NCBI Taxonomy" id="1866326"/>
    <lineage>
        <taxon>Bacteria</taxon>
        <taxon>Pseudomonadati</taxon>
        <taxon>Pseudomonadota</taxon>
        <taxon>Alphaproteobacteria</taxon>
        <taxon>Parvularculales</taxon>
        <taxon>Parvularculaceae</taxon>
        <taxon>Hyphococcus</taxon>
    </lineage>
</organism>
<sequence>MGGSIFLTLFFGLFLAVGIGILGFGLHSLNMSHKAQNWPTTPGTILSSDFTSSTDSEGSTTYRTDVRYTYNANGREIEGKKIAFGYAGSSSHGFHRDIHDALPSGAQVAVRYDPSKPERAVLSFGVNQSIKFLLIFGAVWTMFTLGMIAMFWMSGQGATTLVENMIIYSR</sequence>
<dbReference type="AlphaFoldDB" id="A0AAE9ZCK0"/>
<dbReference type="Proteomes" id="UP001214043">
    <property type="component" value="Chromosome"/>
</dbReference>
<feature type="domain" description="DUF3592" evidence="2">
    <location>
        <begin position="41"/>
        <end position="125"/>
    </location>
</feature>
<dbReference type="InterPro" id="IPR021994">
    <property type="entry name" value="DUF3592"/>
</dbReference>